<accession>A0ABR2ZCE6</accession>
<sequence>MTTAIHSTATTNAVPTTTAVSKPATTTKTFHADAVLFDMDGTLTDSISAVEAAWGRVAQQLNMDKDYVIAATHGKRAIDNLRQLKPHLQELHNDDMDPHVQEFEESILFFADAYNSHGPGSRRNSFVSTPSRSDSFSSSSDSTPPLTPGSSAPSSRSSSIVASQTRRPSFGTRLGSMLRMTMAEVPEARVVEPHEFAMEDESAIVEDDVQIGGKGKEMFHDITYPSTFHPWQIDACAVDRSVKILPGVKKMIDSIPVGRYAVATSGAKTYAHGCMTRVGITPPSVTITADDKRLKAGKPAPDPFLLAADCLGFDAKRCVVFEDSPSGIRAGVASGATVIAVCTSHPREKVEGNGAHFVVEDMSQVRCIYEEKDGQGRLRFEVDVDEE</sequence>
<dbReference type="Pfam" id="PF00702">
    <property type="entry name" value="Hydrolase"/>
    <property type="match status" value="1"/>
</dbReference>
<keyword evidence="3" id="KW-1185">Reference proteome</keyword>
<feature type="compositionally biased region" description="Low complexity" evidence="1">
    <location>
        <begin position="8"/>
        <end position="24"/>
    </location>
</feature>
<dbReference type="InterPro" id="IPR036412">
    <property type="entry name" value="HAD-like_sf"/>
</dbReference>
<evidence type="ECO:0008006" key="4">
    <source>
        <dbReference type="Google" id="ProtNLM"/>
    </source>
</evidence>
<dbReference type="Proteomes" id="UP001437256">
    <property type="component" value="Unassembled WGS sequence"/>
</dbReference>
<reference evidence="2 3" key="1">
    <citation type="submission" date="2024-05" db="EMBL/GenBank/DDBJ databases">
        <title>A draft genome resource for the thread blight pathogen Marasmius tenuissimus strain MS-2.</title>
        <authorList>
            <person name="Yulfo-Soto G.E."/>
            <person name="Baruah I.K."/>
            <person name="Amoako-Attah I."/>
            <person name="Bukari Y."/>
            <person name="Meinhardt L.W."/>
            <person name="Bailey B.A."/>
            <person name="Cohen S.P."/>
        </authorList>
    </citation>
    <scope>NUCLEOTIDE SEQUENCE [LARGE SCALE GENOMIC DNA]</scope>
    <source>
        <strain evidence="2 3">MS-2</strain>
    </source>
</reference>
<dbReference type="InterPro" id="IPR051806">
    <property type="entry name" value="HAD-like_SPP"/>
</dbReference>
<dbReference type="InterPro" id="IPR006439">
    <property type="entry name" value="HAD-SF_hydro_IA"/>
</dbReference>
<dbReference type="NCBIfam" id="TIGR01509">
    <property type="entry name" value="HAD-SF-IA-v3"/>
    <property type="match status" value="1"/>
</dbReference>
<protein>
    <recommendedName>
        <fullName evidence="4">HAD-like protein</fullName>
    </recommendedName>
</protein>
<comment type="caution">
    <text evidence="2">The sequence shown here is derived from an EMBL/GenBank/DDBJ whole genome shotgun (WGS) entry which is preliminary data.</text>
</comment>
<dbReference type="PANTHER" id="PTHR43481">
    <property type="entry name" value="FRUCTOSE-1-PHOSPHATE PHOSPHATASE"/>
    <property type="match status" value="1"/>
</dbReference>
<gene>
    <name evidence="2" type="ORF">AAF712_014330</name>
</gene>
<evidence type="ECO:0000256" key="1">
    <source>
        <dbReference type="SAM" id="MobiDB-lite"/>
    </source>
</evidence>
<dbReference type="SFLD" id="SFLDS00003">
    <property type="entry name" value="Haloacid_Dehalogenase"/>
    <property type="match status" value="1"/>
</dbReference>
<dbReference type="InterPro" id="IPR023198">
    <property type="entry name" value="PGP-like_dom2"/>
</dbReference>
<proteinExistence type="predicted"/>
<dbReference type="Gene3D" id="1.10.150.240">
    <property type="entry name" value="Putative phosphatase, domain 2"/>
    <property type="match status" value="1"/>
</dbReference>
<dbReference type="PANTHER" id="PTHR43481:SF2">
    <property type="entry name" value="PHOSPHATASE"/>
    <property type="match status" value="1"/>
</dbReference>
<feature type="region of interest" description="Disordered" evidence="1">
    <location>
        <begin position="1"/>
        <end position="24"/>
    </location>
</feature>
<name>A0ABR2ZCE6_9AGAR</name>
<organism evidence="2 3">
    <name type="scientific">Marasmius tenuissimus</name>
    <dbReference type="NCBI Taxonomy" id="585030"/>
    <lineage>
        <taxon>Eukaryota</taxon>
        <taxon>Fungi</taxon>
        <taxon>Dikarya</taxon>
        <taxon>Basidiomycota</taxon>
        <taxon>Agaricomycotina</taxon>
        <taxon>Agaricomycetes</taxon>
        <taxon>Agaricomycetidae</taxon>
        <taxon>Agaricales</taxon>
        <taxon>Marasmiineae</taxon>
        <taxon>Marasmiaceae</taxon>
        <taxon>Marasmius</taxon>
    </lineage>
</organism>
<dbReference type="Gene3D" id="3.40.50.1000">
    <property type="entry name" value="HAD superfamily/HAD-like"/>
    <property type="match status" value="1"/>
</dbReference>
<dbReference type="SUPFAM" id="SSF56784">
    <property type="entry name" value="HAD-like"/>
    <property type="match status" value="2"/>
</dbReference>
<dbReference type="InterPro" id="IPR023214">
    <property type="entry name" value="HAD_sf"/>
</dbReference>
<feature type="region of interest" description="Disordered" evidence="1">
    <location>
        <begin position="118"/>
        <end position="166"/>
    </location>
</feature>
<feature type="compositionally biased region" description="Low complexity" evidence="1">
    <location>
        <begin position="125"/>
        <end position="163"/>
    </location>
</feature>
<evidence type="ECO:0000313" key="2">
    <source>
        <dbReference type="EMBL" id="KAL0058963.1"/>
    </source>
</evidence>
<evidence type="ECO:0000313" key="3">
    <source>
        <dbReference type="Proteomes" id="UP001437256"/>
    </source>
</evidence>
<dbReference type="EMBL" id="JBBXMP010000260">
    <property type="protein sequence ID" value="KAL0058963.1"/>
    <property type="molecule type" value="Genomic_DNA"/>
</dbReference>
<dbReference type="SFLD" id="SFLDG01129">
    <property type="entry name" value="C1.5:_HAD__Beta-PGM__Phosphata"/>
    <property type="match status" value="1"/>
</dbReference>